<protein>
    <submittedName>
        <fullName evidence="3">IncF plasmid conjugative transfer pilus assembly protein TraB</fullName>
    </submittedName>
</protein>
<accession>A0A0G4E6H9</accession>
<name>A0A0G4E6H9_PSEFS</name>
<keyword evidence="3" id="KW-0614">Plasmid</keyword>
<feature type="transmembrane region" description="Helical" evidence="2">
    <location>
        <begin position="17"/>
        <end position="38"/>
    </location>
</feature>
<dbReference type="Pfam" id="PF03743">
    <property type="entry name" value="TrbI"/>
    <property type="match status" value="1"/>
</dbReference>
<evidence type="ECO:0000313" key="3">
    <source>
        <dbReference type="EMBL" id="CEK42557.1"/>
    </source>
</evidence>
<geneLocation type="plasmid" evidence="3">
    <name>pQBR55</name>
</geneLocation>
<keyword evidence="2" id="KW-0812">Transmembrane</keyword>
<reference evidence="3" key="2">
    <citation type="submission" date="2015-06" db="EMBL/GenBank/DDBJ databases">
        <title>Environmentally co-occuring mercury resistance plasmids are genetically and phenotypically diverse and confer variable context-dependent fitness effects.</title>
        <authorList>
            <person name="Hall J.P.J."/>
            <person name="Harrison E."/>
            <person name="Lilley A.K."/>
            <person name="Paterson S."/>
            <person name="Spiers A.J."/>
            <person name="Brockhurst M.A."/>
        </authorList>
    </citation>
    <scope>NUCLEOTIDE SEQUENCE [LARGE SCALE GENOMIC DNA]</scope>
    <source>
        <strain evidence="3">SBW25</strain>
        <plasmid evidence="3">pQBR55</plasmid>
    </source>
</reference>
<dbReference type="AlphaFoldDB" id="A0A0G4E6H9"/>
<sequence length="440" mass="47768">MTFKDRWSQLDPAHRKFLTWGIIAAVVIVVLWVSASVFDSTGGPRKKSRKEIVTALTDHDPRAVGIDAMNATLRAQGAQLSKLLQNQRTQTDTATTLKDVQETNKQLLEQNSRTSGDVDLLKQQIEELKTLQTKSLLEAESKGNDPSISADPGSVKTPTGGEFNRYSSLAVQKNPETYFASAPQPPEPPKSGSGAKKSDAKIDIRTIASEEKEADPKAEKEHEMFLPAGSILSGALITGMDAPTGQGARKEPFPALLRIKKEAILPNRFRADIKECFLIASGFGDLSSERAYLRAEVISCVREDGGVIESKLDAYAAGEDGKAGVRGRLVSKQGVILARSLMAGFMQGVSEAFSVKSVPTINVRDINSTNSNKTYNPVMEQAFNGEALQGAAISGTGKALERIADFYLEMAENLYPVIEVDALREIDFIVKRGQTLKLQP</sequence>
<dbReference type="InterPro" id="IPR005498">
    <property type="entry name" value="T4SS_VirB10/TraB/TrbI"/>
</dbReference>
<proteinExistence type="predicted"/>
<keyword evidence="2" id="KW-0472">Membrane</keyword>
<feature type="region of interest" description="Disordered" evidence="1">
    <location>
        <begin position="138"/>
        <end position="163"/>
    </location>
</feature>
<evidence type="ECO:0000256" key="2">
    <source>
        <dbReference type="SAM" id="Phobius"/>
    </source>
</evidence>
<organism evidence="3">
    <name type="scientific">Pseudomonas fluorescens (strain SBW25)</name>
    <dbReference type="NCBI Taxonomy" id="216595"/>
    <lineage>
        <taxon>Bacteria</taxon>
        <taxon>Pseudomonadati</taxon>
        <taxon>Pseudomonadota</taxon>
        <taxon>Gammaproteobacteria</taxon>
        <taxon>Pseudomonadales</taxon>
        <taxon>Pseudomonadaceae</taxon>
        <taxon>Pseudomonas</taxon>
    </lineage>
</organism>
<dbReference type="CDD" id="cd16430">
    <property type="entry name" value="TraB"/>
    <property type="match status" value="1"/>
</dbReference>
<reference evidence="3" key="1">
    <citation type="submission" date="2014-12" db="EMBL/GenBank/DDBJ databases">
        <authorList>
            <person name="Hall J."/>
        </authorList>
    </citation>
    <scope>NUCLEOTIDE SEQUENCE [LARGE SCALE GENOMIC DNA]</scope>
    <source>
        <strain evidence="3">SBW25</strain>
        <plasmid evidence="3">pQBR55</plasmid>
    </source>
</reference>
<keyword evidence="2" id="KW-1133">Transmembrane helix</keyword>
<feature type="region of interest" description="Disordered" evidence="1">
    <location>
        <begin position="178"/>
        <end position="201"/>
    </location>
</feature>
<evidence type="ECO:0000256" key="1">
    <source>
        <dbReference type="SAM" id="MobiDB-lite"/>
    </source>
</evidence>
<dbReference type="EMBL" id="LN713927">
    <property type="protein sequence ID" value="CEK42557.1"/>
    <property type="molecule type" value="Genomic_DNA"/>
</dbReference>
<gene>
    <name evidence="3" type="ORF">PQBR55_0178</name>
</gene>